<dbReference type="InterPro" id="IPR002514">
    <property type="entry name" value="Transposase_8"/>
</dbReference>
<dbReference type="InterPro" id="IPR009057">
    <property type="entry name" value="Homeodomain-like_sf"/>
</dbReference>
<organism evidence="1 2">
    <name type="scientific">Viridibacterium curvum</name>
    <dbReference type="NCBI Taxonomy" id="1101404"/>
    <lineage>
        <taxon>Bacteria</taxon>
        <taxon>Pseudomonadati</taxon>
        <taxon>Pseudomonadota</taxon>
        <taxon>Betaproteobacteria</taxon>
        <taxon>Rhodocyclales</taxon>
        <taxon>Rhodocyclaceae</taxon>
        <taxon>Viridibacterium</taxon>
    </lineage>
</organism>
<accession>A0ABP9R801</accession>
<name>A0ABP9R801_9RHOO</name>
<protein>
    <recommendedName>
        <fullName evidence="3">Transposase</fullName>
    </recommendedName>
</protein>
<reference evidence="2" key="1">
    <citation type="journal article" date="2019" name="Int. J. Syst. Evol. Microbiol.">
        <title>The Global Catalogue of Microorganisms (GCM) 10K type strain sequencing project: providing services to taxonomists for standard genome sequencing and annotation.</title>
        <authorList>
            <consortium name="The Broad Institute Genomics Platform"/>
            <consortium name="The Broad Institute Genome Sequencing Center for Infectious Disease"/>
            <person name="Wu L."/>
            <person name="Ma J."/>
        </authorList>
    </citation>
    <scope>NUCLEOTIDE SEQUENCE [LARGE SCALE GENOMIC DNA]</scope>
    <source>
        <strain evidence="2">JCM 18715</strain>
    </source>
</reference>
<evidence type="ECO:0008006" key="3">
    <source>
        <dbReference type="Google" id="ProtNLM"/>
    </source>
</evidence>
<comment type="caution">
    <text evidence="1">The sequence shown here is derived from an EMBL/GenBank/DDBJ whole genome shotgun (WGS) entry which is preliminary data.</text>
</comment>
<evidence type="ECO:0000313" key="1">
    <source>
        <dbReference type="EMBL" id="GAA5172890.1"/>
    </source>
</evidence>
<keyword evidence="2" id="KW-1185">Reference proteome</keyword>
<evidence type="ECO:0000313" key="2">
    <source>
        <dbReference type="Proteomes" id="UP001500547"/>
    </source>
</evidence>
<gene>
    <name evidence="1" type="ORF">GCM10025770_39660</name>
</gene>
<dbReference type="Pfam" id="PF01527">
    <property type="entry name" value="HTH_Tnp_1"/>
    <property type="match status" value="1"/>
</dbReference>
<dbReference type="EMBL" id="BAABLD010000020">
    <property type="protein sequence ID" value="GAA5172890.1"/>
    <property type="molecule type" value="Genomic_DNA"/>
</dbReference>
<dbReference type="Gene3D" id="1.10.10.60">
    <property type="entry name" value="Homeodomain-like"/>
    <property type="match status" value="1"/>
</dbReference>
<sequence>MSRYGDAFKATAVALSHVPGVLVKDVAEALDIHPFMLSLWRKQVRDGVIVAKPSKLDPQTTAELKRLRALEREHALLKEEHAILKKFIRFCAERNKSDSSSSNDTEPDTP</sequence>
<proteinExistence type="predicted"/>
<dbReference type="RefSeq" id="WP_345534895.1">
    <property type="nucleotide sequence ID" value="NZ_BAABLD010000020.1"/>
</dbReference>
<dbReference type="Proteomes" id="UP001500547">
    <property type="component" value="Unassembled WGS sequence"/>
</dbReference>
<dbReference type="SUPFAM" id="SSF46689">
    <property type="entry name" value="Homeodomain-like"/>
    <property type="match status" value="1"/>
</dbReference>